<dbReference type="PANTHER" id="PTHR10073">
    <property type="entry name" value="DNA MISMATCH REPAIR PROTEIN MLH, PMS, MUTL"/>
    <property type="match status" value="1"/>
</dbReference>
<dbReference type="AlphaFoldDB" id="A0A5A7SWS0"/>
<dbReference type="Gene3D" id="3.30.230.10">
    <property type="match status" value="1"/>
</dbReference>
<sequence length="153" mass="16944">MVECSALKRAIEIVYAATLPKASKPYIYMSIILPPEHVDVNVHPTKKEVSLLNQEVIIERIQSAVESKLRSSNDTKAYQEQDVESSVAYQMVLSNDDTQNSSKSGSKSQKVPVHKMVRADSTDPAGRLHAYVQMKQPGLPESSLPAVRYAFAI</sequence>
<dbReference type="InterPro" id="IPR020568">
    <property type="entry name" value="Ribosomal_Su5_D2-typ_SF"/>
</dbReference>
<feature type="domain" description="DNA mismatch repair protein S5" evidence="2">
    <location>
        <begin position="1"/>
        <end position="70"/>
    </location>
</feature>
<evidence type="ECO:0000256" key="1">
    <source>
        <dbReference type="SAM" id="MobiDB-lite"/>
    </source>
</evidence>
<dbReference type="EMBL" id="SSTD01015655">
    <property type="protein sequence ID" value="TYK02325.1"/>
    <property type="molecule type" value="Genomic_DNA"/>
</dbReference>
<evidence type="ECO:0000313" key="4">
    <source>
        <dbReference type="EMBL" id="TYK02325.1"/>
    </source>
</evidence>
<organism evidence="3 5">
    <name type="scientific">Cucumis melo var. makuwa</name>
    <name type="common">Oriental melon</name>
    <dbReference type="NCBI Taxonomy" id="1194695"/>
    <lineage>
        <taxon>Eukaryota</taxon>
        <taxon>Viridiplantae</taxon>
        <taxon>Streptophyta</taxon>
        <taxon>Embryophyta</taxon>
        <taxon>Tracheophyta</taxon>
        <taxon>Spermatophyta</taxon>
        <taxon>Magnoliopsida</taxon>
        <taxon>eudicotyledons</taxon>
        <taxon>Gunneridae</taxon>
        <taxon>Pentapetalae</taxon>
        <taxon>rosids</taxon>
        <taxon>fabids</taxon>
        <taxon>Cucurbitales</taxon>
        <taxon>Cucurbitaceae</taxon>
        <taxon>Benincaseae</taxon>
        <taxon>Cucumis</taxon>
    </lineage>
</organism>
<evidence type="ECO:0000313" key="6">
    <source>
        <dbReference type="Proteomes" id="UP000321947"/>
    </source>
</evidence>
<dbReference type="GO" id="GO:0006298">
    <property type="term" value="P:mismatch repair"/>
    <property type="evidence" value="ECO:0007669"/>
    <property type="project" value="InterPro"/>
</dbReference>
<evidence type="ECO:0000259" key="2">
    <source>
        <dbReference type="SMART" id="SM01340"/>
    </source>
</evidence>
<proteinExistence type="predicted"/>
<dbReference type="GO" id="GO:0032389">
    <property type="term" value="C:MutLalpha complex"/>
    <property type="evidence" value="ECO:0007669"/>
    <property type="project" value="TreeGrafter"/>
</dbReference>
<dbReference type="GO" id="GO:0016887">
    <property type="term" value="F:ATP hydrolysis activity"/>
    <property type="evidence" value="ECO:0007669"/>
    <property type="project" value="InterPro"/>
</dbReference>
<dbReference type="PANTHER" id="PTHR10073:SF12">
    <property type="entry name" value="DNA MISMATCH REPAIR PROTEIN MLH1"/>
    <property type="match status" value="1"/>
</dbReference>
<dbReference type="GO" id="GO:0140664">
    <property type="term" value="F:ATP-dependent DNA damage sensor activity"/>
    <property type="evidence" value="ECO:0007669"/>
    <property type="project" value="InterPro"/>
</dbReference>
<comment type="caution">
    <text evidence="3">The sequence shown here is derived from an EMBL/GenBank/DDBJ whole genome shotgun (WGS) entry which is preliminary data.</text>
</comment>
<gene>
    <name evidence="4" type="ORF">E5676_scaffold155G00120</name>
    <name evidence="3" type="ORF">E6C27_scaffold57G00190</name>
</gene>
<dbReference type="Proteomes" id="UP000321393">
    <property type="component" value="Unassembled WGS sequence"/>
</dbReference>
<dbReference type="Pfam" id="PF01119">
    <property type="entry name" value="DNA_mis_repair"/>
    <property type="match status" value="1"/>
</dbReference>
<dbReference type="GO" id="GO:0030983">
    <property type="term" value="F:mismatched DNA binding"/>
    <property type="evidence" value="ECO:0007669"/>
    <property type="project" value="InterPro"/>
</dbReference>
<dbReference type="EMBL" id="SSTE01020204">
    <property type="protein sequence ID" value="KAA0034983.1"/>
    <property type="molecule type" value="Genomic_DNA"/>
</dbReference>
<evidence type="ECO:0000313" key="5">
    <source>
        <dbReference type="Proteomes" id="UP000321393"/>
    </source>
</evidence>
<feature type="region of interest" description="Disordered" evidence="1">
    <location>
        <begin position="94"/>
        <end position="114"/>
    </location>
</feature>
<accession>A0A5A7SWS0</accession>
<evidence type="ECO:0000313" key="3">
    <source>
        <dbReference type="EMBL" id="KAA0034983.1"/>
    </source>
</evidence>
<dbReference type="InterPro" id="IPR038973">
    <property type="entry name" value="MutL/Mlh/Pms-like"/>
</dbReference>
<protein>
    <submittedName>
        <fullName evidence="3">DNA mismatch repair protein MLH1 isoform X2</fullName>
    </submittedName>
</protein>
<dbReference type="InterPro" id="IPR013507">
    <property type="entry name" value="DNA_mismatch_S5_2-like"/>
</dbReference>
<dbReference type="Proteomes" id="UP000321947">
    <property type="component" value="Unassembled WGS sequence"/>
</dbReference>
<dbReference type="GO" id="GO:0005524">
    <property type="term" value="F:ATP binding"/>
    <property type="evidence" value="ECO:0007669"/>
    <property type="project" value="InterPro"/>
</dbReference>
<dbReference type="SMART" id="SM01340">
    <property type="entry name" value="DNA_mis_repair"/>
    <property type="match status" value="1"/>
</dbReference>
<dbReference type="STRING" id="1194695.A0A5A7SWS0"/>
<dbReference type="OrthoDB" id="10254304at2759"/>
<reference evidence="5 6" key="1">
    <citation type="submission" date="2019-08" db="EMBL/GenBank/DDBJ databases">
        <title>Draft genome sequences of two oriental melons (Cucumis melo L. var makuwa).</title>
        <authorList>
            <person name="Kwon S.-Y."/>
        </authorList>
    </citation>
    <scope>NUCLEOTIDE SEQUENCE [LARGE SCALE GENOMIC DNA]</scope>
    <source>
        <strain evidence="6">cv. Chang Bougi</strain>
        <strain evidence="5">cv. SW 3</strain>
        <tissue evidence="3">Leaf</tissue>
    </source>
</reference>
<dbReference type="SUPFAM" id="SSF54211">
    <property type="entry name" value="Ribosomal protein S5 domain 2-like"/>
    <property type="match status" value="1"/>
</dbReference>
<name>A0A5A7SWS0_CUCMM</name>
<feature type="compositionally biased region" description="Low complexity" evidence="1">
    <location>
        <begin position="101"/>
        <end position="110"/>
    </location>
</feature>
<dbReference type="InterPro" id="IPR014721">
    <property type="entry name" value="Ribsml_uS5_D2-typ_fold_subgr"/>
</dbReference>